<dbReference type="PIRSF" id="PIRSF029033">
    <property type="entry name" value="UCP029033"/>
    <property type="match status" value="1"/>
</dbReference>
<dbReference type="EMBL" id="JACJPY010000033">
    <property type="protein sequence ID" value="MBD2150778.1"/>
    <property type="molecule type" value="Genomic_DNA"/>
</dbReference>
<feature type="transmembrane region" description="Helical" evidence="1">
    <location>
        <begin position="17"/>
        <end position="35"/>
    </location>
</feature>
<dbReference type="InterPro" id="IPR016907">
    <property type="entry name" value="UCP029033"/>
</dbReference>
<dbReference type="PANTHER" id="PTHR34387:SF2">
    <property type="entry name" value="SLR1258 PROTEIN"/>
    <property type="match status" value="1"/>
</dbReference>
<dbReference type="InterPro" id="IPR052022">
    <property type="entry name" value="26kDa_periplasmic_antigen"/>
</dbReference>
<protein>
    <submittedName>
        <fullName evidence="2">SIMPL domain-containing protein</fullName>
    </submittedName>
</protein>
<gene>
    <name evidence="2" type="ORF">H6F44_11695</name>
</gene>
<dbReference type="PANTHER" id="PTHR34387">
    <property type="entry name" value="SLR1258 PROTEIN"/>
    <property type="match status" value="1"/>
</dbReference>
<dbReference type="Gene3D" id="3.30.70.2970">
    <property type="entry name" value="Protein of unknown function (DUF541), domain 2"/>
    <property type="match status" value="1"/>
</dbReference>
<keyword evidence="1" id="KW-1133">Transmembrane helix</keyword>
<evidence type="ECO:0000313" key="3">
    <source>
        <dbReference type="Proteomes" id="UP000631421"/>
    </source>
</evidence>
<sequence>MQPETNLPKSTAPFPQLFSGMLALSIALVGSAYLAGNALRSLRSNDVLTVIGSSTRPIRADFVIWRSSISSQQTTLPLAYQELKRYNARVRTYLKSKNIPDDAITVSAIETQPIPETNSNGMQTGRNIAYRLVQRFEIRSKDVDGTSAIAQSSTDLINEGIPFTSDPAEYLYTQLSQLRVEMISEATKDAKARGEAIVNVSGSRLGTIRKAETDVFQITARYSTEVSNSGSYNTSSIDKDIRAVVAITFAVE</sequence>
<dbReference type="Gene3D" id="3.30.110.170">
    <property type="entry name" value="Protein of unknown function (DUF541), domain 1"/>
    <property type="match status" value="1"/>
</dbReference>
<evidence type="ECO:0000313" key="2">
    <source>
        <dbReference type="EMBL" id="MBD2150778.1"/>
    </source>
</evidence>
<dbReference type="RefSeq" id="WP_190351140.1">
    <property type="nucleotide sequence ID" value="NZ_JACJPY010000033.1"/>
</dbReference>
<comment type="caution">
    <text evidence="2">The sequence shown here is derived from an EMBL/GenBank/DDBJ whole genome shotgun (WGS) entry which is preliminary data.</text>
</comment>
<dbReference type="Pfam" id="PF04402">
    <property type="entry name" value="SIMPL"/>
    <property type="match status" value="1"/>
</dbReference>
<organism evidence="2 3">
    <name type="scientific">Pseudanabaena cinerea FACHB-1277</name>
    <dbReference type="NCBI Taxonomy" id="2949581"/>
    <lineage>
        <taxon>Bacteria</taxon>
        <taxon>Bacillati</taxon>
        <taxon>Cyanobacteriota</taxon>
        <taxon>Cyanophyceae</taxon>
        <taxon>Pseudanabaenales</taxon>
        <taxon>Pseudanabaenaceae</taxon>
        <taxon>Pseudanabaena</taxon>
        <taxon>Pseudanabaena cinerea</taxon>
    </lineage>
</organism>
<proteinExistence type="predicted"/>
<dbReference type="InterPro" id="IPR007497">
    <property type="entry name" value="SIMPL/DUF541"/>
</dbReference>
<dbReference type="AlphaFoldDB" id="A0A926UU80"/>
<dbReference type="GO" id="GO:0006974">
    <property type="term" value="P:DNA damage response"/>
    <property type="evidence" value="ECO:0007669"/>
    <property type="project" value="TreeGrafter"/>
</dbReference>
<reference evidence="2" key="2">
    <citation type="submission" date="2020-08" db="EMBL/GenBank/DDBJ databases">
        <authorList>
            <person name="Chen M."/>
            <person name="Teng W."/>
            <person name="Zhao L."/>
            <person name="Hu C."/>
            <person name="Zhou Y."/>
            <person name="Han B."/>
            <person name="Song L."/>
            <person name="Shu W."/>
        </authorList>
    </citation>
    <scope>NUCLEOTIDE SEQUENCE</scope>
    <source>
        <strain evidence="2">FACHB-1277</strain>
    </source>
</reference>
<accession>A0A926UU80</accession>
<keyword evidence="1" id="KW-0472">Membrane</keyword>
<reference evidence="2" key="1">
    <citation type="journal article" date="2015" name="ISME J.">
        <title>Draft Genome Sequence of Streptomyces incarnatus NRRL8089, which Produces the Nucleoside Antibiotic Sinefungin.</title>
        <authorList>
            <person name="Oshima K."/>
            <person name="Hattori M."/>
            <person name="Shimizu H."/>
            <person name="Fukuda K."/>
            <person name="Nemoto M."/>
            <person name="Inagaki K."/>
            <person name="Tamura T."/>
        </authorList>
    </citation>
    <scope>NUCLEOTIDE SEQUENCE</scope>
    <source>
        <strain evidence="2">FACHB-1277</strain>
    </source>
</reference>
<evidence type="ECO:0000256" key="1">
    <source>
        <dbReference type="SAM" id="Phobius"/>
    </source>
</evidence>
<keyword evidence="1" id="KW-0812">Transmembrane</keyword>
<name>A0A926UU80_9CYAN</name>
<keyword evidence="3" id="KW-1185">Reference proteome</keyword>
<dbReference type="Proteomes" id="UP000631421">
    <property type="component" value="Unassembled WGS sequence"/>
</dbReference>